<dbReference type="AlphaFoldDB" id="A0A830ZWT4"/>
<sequence length="76" mass="8225">MSPFINQPTVINMPAGVHSAGSDSEWLLKAYFRAANRAMTLFTLFAAFIARCGHHPCLNALPAPLKLAEIALLDIS</sequence>
<reference evidence="1 2" key="2">
    <citation type="submission" date="2013-04" db="EMBL/GenBank/DDBJ databases">
        <title>Comparative genomics of 12 strains of Erwinia amylovora identifies a pan-genome with a large conserved core and provides insights into host specificity.</title>
        <authorList>
            <person name="Mann R.A."/>
            <person name="Smits T.H.M."/>
            <person name="Buehlmann A."/>
            <person name="Blom J."/>
            <person name="Goesmann A."/>
            <person name="Frey J.E."/>
            <person name="Plummer K.M."/>
            <person name="Beer S.V."/>
            <person name="Luck J."/>
            <person name="Duffy B."/>
            <person name="Rodoni B."/>
        </authorList>
    </citation>
    <scope>NUCLEOTIDE SEQUENCE [LARGE SCALE GENOMIC DNA]</scope>
    <source>
        <strain evidence="2">CFBP 1232</strain>
    </source>
</reference>
<organism evidence="1 2">
    <name type="scientific">Erwinia amylovora NBRC 12687 = CFBP 1232</name>
    <dbReference type="NCBI Taxonomy" id="1219359"/>
    <lineage>
        <taxon>Bacteria</taxon>
        <taxon>Pseudomonadati</taxon>
        <taxon>Pseudomonadota</taxon>
        <taxon>Gammaproteobacteria</taxon>
        <taxon>Enterobacterales</taxon>
        <taxon>Erwiniaceae</taxon>
        <taxon>Erwinia</taxon>
    </lineage>
</organism>
<dbReference type="RefSeq" id="WP_004161072.1">
    <property type="nucleotide sequence ID" value="NZ_BAYW01000001.1"/>
</dbReference>
<proteinExistence type="predicted"/>
<reference evidence="1 2" key="1">
    <citation type="submission" date="2012-11" db="EMBL/GenBank/DDBJ databases">
        <authorList>
            <person name="Linke B."/>
        </authorList>
    </citation>
    <scope>NUCLEOTIDE SEQUENCE [LARGE SCALE GENOMIC DNA]</scope>
    <source>
        <strain evidence="2">CFBP 1232</strain>
    </source>
</reference>
<name>A0A830ZWT4_ERWAM</name>
<dbReference type="GeneID" id="97604367"/>
<evidence type="ECO:0000313" key="2">
    <source>
        <dbReference type="Proteomes" id="UP000013111"/>
    </source>
</evidence>
<comment type="caution">
    <text evidence="1">The sequence shown here is derived from an EMBL/GenBank/DDBJ whole genome shotgun (WGS) entry which is preliminary data.</text>
</comment>
<gene>
    <name evidence="1" type="ORF">BN437_3753</name>
</gene>
<accession>A0A830ZWT4</accession>
<evidence type="ECO:0000313" key="1">
    <source>
        <dbReference type="EMBL" id="CCO95651.1"/>
    </source>
</evidence>
<protein>
    <submittedName>
        <fullName evidence="1">Uncharacterized protein</fullName>
    </submittedName>
</protein>
<dbReference type="EMBL" id="CAPB01000041">
    <property type="protein sequence ID" value="CCO95651.1"/>
    <property type="molecule type" value="Genomic_DNA"/>
</dbReference>
<dbReference type="Proteomes" id="UP000013111">
    <property type="component" value="Unassembled WGS sequence"/>
</dbReference>